<sequence>MGLPEKQQFNYVLFGIGVVAVVANSLLMWIARCLKDHSKEIQFAMMLACVDMGLGLLIILTSLMNSHFHQNLDLFQTFCMIKGPIDFILLFLSLVLVAIIAMERLCKVKDISIPRPVWIAIGTCTAIYTTLVAIAAIRGEFSASISGCDCTPAINESLLSACVVFALGFSMALSLVAAVFSYVCILGLVKKARAKRGDYPKHSSAILRVITISFIYFSLIAPSSILIMMEGTRSHFSSHILDIVISILNALNSIANPCLILFAHSLIFDQLKSSFQPKSHFASLSNS</sequence>
<comment type="caution">
    <text evidence="1">The sequence shown here is derived from an EMBL/GenBank/DDBJ whole genome shotgun (WGS) entry which is preliminary data.</text>
</comment>
<evidence type="ECO:0000313" key="2">
    <source>
        <dbReference type="Proteomes" id="UP001165960"/>
    </source>
</evidence>
<dbReference type="EMBL" id="QTSX02006240">
    <property type="protein sequence ID" value="KAJ9055855.1"/>
    <property type="molecule type" value="Genomic_DNA"/>
</dbReference>
<dbReference type="Proteomes" id="UP001165960">
    <property type="component" value="Unassembled WGS sequence"/>
</dbReference>
<protein>
    <submittedName>
        <fullName evidence="1">Uncharacterized protein</fullName>
    </submittedName>
</protein>
<accession>A0ACC2S0P1</accession>
<organism evidence="1 2">
    <name type="scientific">Entomophthora muscae</name>
    <dbReference type="NCBI Taxonomy" id="34485"/>
    <lineage>
        <taxon>Eukaryota</taxon>
        <taxon>Fungi</taxon>
        <taxon>Fungi incertae sedis</taxon>
        <taxon>Zoopagomycota</taxon>
        <taxon>Entomophthoromycotina</taxon>
        <taxon>Entomophthoromycetes</taxon>
        <taxon>Entomophthorales</taxon>
        <taxon>Entomophthoraceae</taxon>
        <taxon>Entomophthora</taxon>
    </lineage>
</organism>
<reference evidence="1" key="1">
    <citation type="submission" date="2022-04" db="EMBL/GenBank/DDBJ databases">
        <title>Genome of the entomopathogenic fungus Entomophthora muscae.</title>
        <authorList>
            <person name="Elya C."/>
            <person name="Lovett B.R."/>
            <person name="Lee E."/>
            <person name="Macias A.M."/>
            <person name="Hajek A.E."/>
            <person name="De Bivort B.L."/>
            <person name="Kasson M.T."/>
            <person name="De Fine Licht H.H."/>
            <person name="Stajich J.E."/>
        </authorList>
    </citation>
    <scope>NUCLEOTIDE SEQUENCE</scope>
    <source>
        <strain evidence="1">Berkeley</strain>
    </source>
</reference>
<gene>
    <name evidence="1" type="ORF">DSO57_1038965</name>
</gene>
<proteinExistence type="predicted"/>
<keyword evidence="2" id="KW-1185">Reference proteome</keyword>
<name>A0ACC2S0P1_9FUNG</name>
<evidence type="ECO:0000313" key="1">
    <source>
        <dbReference type="EMBL" id="KAJ9055855.1"/>
    </source>
</evidence>